<keyword evidence="3" id="KW-1185">Reference proteome</keyword>
<organism evidence="2 3">
    <name type="scientific">Thermaerobacter marianensis (strain ATCC 700841 / DSM 12885 / JCM 10246 / 7p75a)</name>
    <dbReference type="NCBI Taxonomy" id="644966"/>
    <lineage>
        <taxon>Bacteria</taxon>
        <taxon>Bacillati</taxon>
        <taxon>Bacillota</taxon>
        <taxon>Clostridia</taxon>
        <taxon>Eubacteriales</taxon>
        <taxon>Clostridiales Family XVII. Incertae Sedis</taxon>
        <taxon>Thermaerobacter</taxon>
    </lineage>
</organism>
<dbReference type="HOGENOM" id="CLU_1517228_0_0_9"/>
<feature type="compositionally biased region" description="Gly residues" evidence="1">
    <location>
        <begin position="47"/>
        <end position="63"/>
    </location>
</feature>
<dbReference type="Proteomes" id="UP000008915">
    <property type="component" value="Chromosome"/>
</dbReference>
<dbReference type="GO" id="GO:0045892">
    <property type="term" value="P:negative regulation of DNA-templated transcription"/>
    <property type="evidence" value="ECO:0007669"/>
    <property type="project" value="UniProtKB-ARBA"/>
</dbReference>
<dbReference type="GO" id="GO:0003677">
    <property type="term" value="F:DNA binding"/>
    <property type="evidence" value="ECO:0007669"/>
    <property type="project" value="InterPro"/>
</dbReference>
<dbReference type="PANTHER" id="PTHR33677:SF3">
    <property type="entry name" value="COPPER-SENSING TRANSCRIPTIONAL REPRESSOR RICR"/>
    <property type="match status" value="1"/>
</dbReference>
<dbReference type="RefSeq" id="WP_013495991.1">
    <property type="nucleotide sequence ID" value="NC_014831.1"/>
</dbReference>
<dbReference type="eggNOG" id="COG1937">
    <property type="taxonomic scope" value="Bacteria"/>
</dbReference>
<dbReference type="PANTHER" id="PTHR33677">
    <property type="entry name" value="TRANSCRIPTIONAL REPRESSOR FRMR-RELATED"/>
    <property type="match status" value="1"/>
</dbReference>
<accession>E6SGV5</accession>
<reference evidence="2 3" key="1">
    <citation type="journal article" date="2010" name="Stand. Genomic Sci.">
        <title>Complete genome sequence of Thermaerobacter marianensis type strain (7p75a).</title>
        <authorList>
            <person name="Han C."/>
            <person name="Gu W."/>
            <person name="Zhang X."/>
            <person name="Lapidus A."/>
            <person name="Nolan M."/>
            <person name="Copeland A."/>
            <person name="Lucas S."/>
            <person name="Del Rio T.G."/>
            <person name="Tice H."/>
            <person name="Cheng J.F."/>
            <person name="Tapia R."/>
            <person name="Goodwin L."/>
            <person name="Pitluck S."/>
            <person name="Pagani I."/>
            <person name="Ivanova N."/>
            <person name="Mavromatis K."/>
            <person name="Mikhailova N."/>
            <person name="Pati A."/>
            <person name="Chen A."/>
            <person name="Palaniappan K."/>
            <person name="Land M."/>
            <person name="Hauser L."/>
            <person name="Chang Y.J."/>
            <person name="Jeffries C.D."/>
            <person name="Schneider S."/>
            <person name="Rohde M."/>
            <person name="Goker M."/>
            <person name="Pukall R."/>
            <person name="Woyke T."/>
            <person name="Bristow J."/>
            <person name="Eisen J.A."/>
            <person name="Markowitz V."/>
            <person name="Hugenholtz P."/>
            <person name="Kyrpides N.C."/>
            <person name="Klenk H.P."/>
            <person name="Detter J.C."/>
        </authorList>
    </citation>
    <scope>NUCLEOTIDE SEQUENCE [LARGE SCALE GENOMIC DNA]</scope>
    <source>
        <strain evidence="3">ATCC 700841 / DSM 12885 / JCM 10246 / 7p75a</strain>
    </source>
</reference>
<feature type="region of interest" description="Disordered" evidence="1">
    <location>
        <begin position="1"/>
        <end position="89"/>
    </location>
</feature>
<dbReference type="CDD" id="cd10148">
    <property type="entry name" value="CsoR-like_DUF156"/>
    <property type="match status" value="1"/>
</dbReference>
<dbReference type="AlphaFoldDB" id="E6SGV5"/>
<evidence type="ECO:0000256" key="1">
    <source>
        <dbReference type="SAM" id="MobiDB-lite"/>
    </source>
</evidence>
<sequence length="177" mass="18840">MTGRNESVATEDAHRQPAGAAGHPIREHCHPVVQAVLDDDRGPDEPGTGGTGRNATGAAGGSGTDAAGRGDDGAGEVQAGGNRQRRMTPYADRKKLLDRLRRIEGQVRGLQRMVEEERYCVDVLVQVAAVRAALDAVALQLLEQHTHHCVQEAVRSGDGDAAIDEVMAVVQRLLRTP</sequence>
<name>E6SGV5_THEM7</name>
<evidence type="ECO:0008006" key="4">
    <source>
        <dbReference type="Google" id="ProtNLM"/>
    </source>
</evidence>
<dbReference type="Pfam" id="PF02583">
    <property type="entry name" value="Trns_repr_metal"/>
    <property type="match status" value="1"/>
</dbReference>
<protein>
    <recommendedName>
        <fullName evidence="4">Transcriptional regulator</fullName>
    </recommendedName>
</protein>
<dbReference type="Gene3D" id="1.20.58.1000">
    <property type="entry name" value="Metal-sensitive repressor, helix protomer"/>
    <property type="match status" value="1"/>
</dbReference>
<dbReference type="InterPro" id="IPR003735">
    <property type="entry name" value="Metal_Tscrpt_repr"/>
</dbReference>
<gene>
    <name evidence="2" type="ordered locus">Tmar_1580</name>
</gene>
<dbReference type="OrthoDB" id="9811244at2"/>
<dbReference type="InterPro" id="IPR038390">
    <property type="entry name" value="Metal_Tscrpt_repr_sf"/>
</dbReference>
<evidence type="ECO:0000313" key="2">
    <source>
        <dbReference type="EMBL" id="ADU51689.1"/>
    </source>
</evidence>
<dbReference type="GO" id="GO:0046872">
    <property type="term" value="F:metal ion binding"/>
    <property type="evidence" value="ECO:0007669"/>
    <property type="project" value="InterPro"/>
</dbReference>
<dbReference type="KEGG" id="tmr:Tmar_1580"/>
<reference evidence="3" key="2">
    <citation type="journal article" date="2010" name="Stand. Genomic Sci.">
        <title>Complete genome sequence of Thermaerobacter marianensis type strain (7p75aT).</title>
        <authorList>
            <person name="Han C."/>
            <person name="Gu W."/>
            <person name="Zhang X."/>
            <person name="Lapidus A."/>
            <person name="Nolan M."/>
            <person name="Copeland A."/>
            <person name="Lucas S."/>
            <person name="Glavina Del Rio T."/>
            <person name="Tice H."/>
            <person name="Cheng J."/>
            <person name="Tapia R."/>
            <person name="Goodwin L."/>
            <person name="Pitluck S."/>
            <person name="Pagani I."/>
            <person name="Ivanova N."/>
            <person name="Mavromatis K."/>
            <person name="Mikhailova N."/>
            <person name="Pati A."/>
            <person name="Chen A."/>
            <person name="Palaniappan K."/>
            <person name="Land M."/>
            <person name="Hauser L."/>
            <person name="Chang Y."/>
            <person name="Jeffries C."/>
            <person name="Schneider S."/>
            <person name="Rohde M."/>
            <person name="Goker M."/>
            <person name="Pukall R."/>
            <person name="Woyke T."/>
            <person name="Bristow J."/>
            <person name="Eisen J."/>
            <person name="Markowitz V."/>
            <person name="Hugenholtz P."/>
            <person name="Kyrpides N."/>
            <person name="Klenk H."/>
            <person name="Detter J."/>
        </authorList>
    </citation>
    <scope>NUCLEOTIDE SEQUENCE [LARGE SCALE GENOMIC DNA]</scope>
    <source>
        <strain evidence="3">ATCC 700841 / DSM 12885 / JCM 10246 / 7p75a</strain>
    </source>
</reference>
<dbReference type="STRING" id="644966.Tmar_1580"/>
<proteinExistence type="predicted"/>
<evidence type="ECO:0000313" key="3">
    <source>
        <dbReference type="Proteomes" id="UP000008915"/>
    </source>
</evidence>
<dbReference type="EMBL" id="CP002344">
    <property type="protein sequence ID" value="ADU51689.1"/>
    <property type="molecule type" value="Genomic_DNA"/>
</dbReference>